<evidence type="ECO:0000256" key="2">
    <source>
        <dbReference type="ARBA" id="ARBA00011779"/>
    </source>
</evidence>
<keyword evidence="6" id="KW-0764">Sulfate transport</keyword>
<reference evidence="11 12" key="1">
    <citation type="submission" date="2018-08" db="EMBL/GenBank/DDBJ databases">
        <title>Genome Sequence of Clavibacter michiganensis Subspecies type strains, and the Atypical Peach-Colored Strains Isolated from Tomato.</title>
        <authorList>
            <person name="Osdaghi E."/>
            <person name="Portier P."/>
            <person name="Briand M."/>
            <person name="Jacques M.-A."/>
        </authorList>
    </citation>
    <scope>NUCLEOTIDE SEQUENCE [LARGE SCALE GENOMIC DNA]</scope>
    <source>
        <strain evidence="11 12">CFBP 6488</strain>
    </source>
</reference>
<organism evidence="11 12">
    <name type="scientific">Clavibacter michiganensis subsp. insidiosus</name>
    <dbReference type="NCBI Taxonomy" id="33014"/>
    <lineage>
        <taxon>Bacteria</taxon>
        <taxon>Bacillati</taxon>
        <taxon>Actinomycetota</taxon>
        <taxon>Actinomycetes</taxon>
        <taxon>Micrococcales</taxon>
        <taxon>Microbacteriaceae</taxon>
        <taxon>Clavibacter</taxon>
    </lineage>
</organism>
<feature type="non-terminal residue" evidence="11">
    <location>
        <position position="1"/>
    </location>
</feature>
<dbReference type="SUPFAM" id="SSF161098">
    <property type="entry name" value="MetI-like"/>
    <property type="match status" value="1"/>
</dbReference>
<evidence type="ECO:0000256" key="8">
    <source>
        <dbReference type="ARBA" id="ARBA00025323"/>
    </source>
</evidence>
<protein>
    <submittedName>
        <fullName evidence="11">ABC transporter permease subunit</fullName>
    </submittedName>
</protein>
<dbReference type="PANTHER" id="PTHR30406:SF8">
    <property type="entry name" value="SULFATE TRANSPORT SYSTEM PERMEASE PROTEIN CYST"/>
    <property type="match status" value="1"/>
</dbReference>
<gene>
    <name evidence="11" type="ORF">DZF93_18575</name>
</gene>
<evidence type="ECO:0000313" key="12">
    <source>
        <dbReference type="Proteomes" id="UP000266634"/>
    </source>
</evidence>
<comment type="caution">
    <text evidence="11">The sequence shown here is derived from an EMBL/GenBank/DDBJ whole genome shotgun (WGS) entry which is preliminary data.</text>
</comment>
<accession>A0A399P5N5</accession>
<evidence type="ECO:0000256" key="9">
    <source>
        <dbReference type="RuleBase" id="RU363032"/>
    </source>
</evidence>
<dbReference type="Gene3D" id="1.10.3720.10">
    <property type="entry name" value="MetI-like"/>
    <property type="match status" value="1"/>
</dbReference>
<dbReference type="GO" id="GO:0015419">
    <property type="term" value="F:ABC-type sulfate transporter activity"/>
    <property type="evidence" value="ECO:0007669"/>
    <property type="project" value="InterPro"/>
</dbReference>
<keyword evidence="4 9" id="KW-0812">Transmembrane</keyword>
<comment type="function">
    <text evidence="8">Part of the ABC transporter complex CysAWTP (TC 3.A.1.6.1) involved in sulfate/thiosulfate import. Probably responsible for the translocation of the substrate across the membrane.</text>
</comment>
<dbReference type="PANTHER" id="PTHR30406">
    <property type="entry name" value="SULFATE TRANSPORT SYSTEM PERMEASE PROTEIN"/>
    <property type="match status" value="1"/>
</dbReference>
<dbReference type="EMBL" id="QWEA01001363">
    <property type="protein sequence ID" value="RIJ01262.1"/>
    <property type="molecule type" value="Genomic_DNA"/>
</dbReference>
<dbReference type="PROSITE" id="PS50928">
    <property type="entry name" value="ABC_TM1"/>
    <property type="match status" value="1"/>
</dbReference>
<proteinExistence type="inferred from homology"/>
<evidence type="ECO:0000259" key="10">
    <source>
        <dbReference type="PROSITE" id="PS50928"/>
    </source>
</evidence>
<evidence type="ECO:0000256" key="7">
    <source>
        <dbReference type="ARBA" id="ARBA00023136"/>
    </source>
</evidence>
<evidence type="ECO:0000256" key="4">
    <source>
        <dbReference type="ARBA" id="ARBA00022692"/>
    </source>
</evidence>
<dbReference type="InterPro" id="IPR035906">
    <property type="entry name" value="MetI-like_sf"/>
</dbReference>
<sequence>ASRWTVLRRVTLPLVAPGIGAGAVLCFARALGEFGATLTFAGSFPGVTQTVPLSAYLALQTDPDAAVVLSLVLLAVSVVVLVSLRDRWASGVHA</sequence>
<dbReference type="Proteomes" id="UP000266634">
    <property type="component" value="Unassembled WGS sequence"/>
</dbReference>
<evidence type="ECO:0000256" key="5">
    <source>
        <dbReference type="ARBA" id="ARBA00022989"/>
    </source>
</evidence>
<comment type="similarity">
    <text evidence="9">Belongs to the binding-protein-dependent transport system permease family.</text>
</comment>
<evidence type="ECO:0000256" key="1">
    <source>
        <dbReference type="ARBA" id="ARBA00004141"/>
    </source>
</evidence>
<dbReference type="InterPro" id="IPR000515">
    <property type="entry name" value="MetI-like"/>
</dbReference>
<dbReference type="AlphaFoldDB" id="A0A399P5N5"/>
<keyword evidence="5 9" id="KW-1133">Transmembrane helix</keyword>
<evidence type="ECO:0000256" key="3">
    <source>
        <dbReference type="ARBA" id="ARBA00022448"/>
    </source>
</evidence>
<keyword evidence="7 9" id="KW-0472">Membrane</keyword>
<comment type="subcellular location">
    <subcellularLocation>
        <location evidence="9">Cell membrane</location>
        <topology evidence="9">Multi-pass membrane protein</topology>
    </subcellularLocation>
    <subcellularLocation>
        <location evidence="1">Membrane</location>
        <topology evidence="1">Multi-pass membrane protein</topology>
    </subcellularLocation>
</comment>
<feature type="domain" description="ABC transmembrane type-1" evidence="10">
    <location>
        <begin position="1"/>
        <end position="84"/>
    </location>
</feature>
<feature type="transmembrane region" description="Helical" evidence="9">
    <location>
        <begin position="12"/>
        <end position="31"/>
    </location>
</feature>
<dbReference type="GO" id="GO:0005886">
    <property type="term" value="C:plasma membrane"/>
    <property type="evidence" value="ECO:0007669"/>
    <property type="project" value="UniProtKB-SubCell"/>
</dbReference>
<feature type="transmembrane region" description="Helical" evidence="9">
    <location>
        <begin position="65"/>
        <end position="84"/>
    </location>
</feature>
<evidence type="ECO:0000256" key="6">
    <source>
        <dbReference type="ARBA" id="ARBA00023032"/>
    </source>
</evidence>
<comment type="subunit">
    <text evidence="2">The complex is composed of two ATP-binding proteins (CysA), two transmembrane proteins (CysT and CysW) and a solute-binding protein (CysP).</text>
</comment>
<name>A0A399P5N5_9MICO</name>
<evidence type="ECO:0000313" key="11">
    <source>
        <dbReference type="EMBL" id="RIJ01262.1"/>
    </source>
</evidence>
<dbReference type="InterPro" id="IPR005667">
    <property type="entry name" value="Sulph_transpt2"/>
</dbReference>
<keyword evidence="3 9" id="KW-0813">Transport</keyword>
<dbReference type="CDD" id="cd06261">
    <property type="entry name" value="TM_PBP2"/>
    <property type="match status" value="1"/>
</dbReference>
<dbReference type="Pfam" id="PF00528">
    <property type="entry name" value="BPD_transp_1"/>
    <property type="match status" value="1"/>
</dbReference>